<keyword evidence="2" id="KW-1185">Reference proteome</keyword>
<evidence type="ECO:0000313" key="1">
    <source>
        <dbReference type="Ensembl" id="ENSTRUP00000058718.1"/>
    </source>
</evidence>
<sequence>MSSEQAIAFTKDFLAGRLQLTSIDDCRPYPQGTRVLLSFWSGNLTNVNKYKRLFLDKHPVLPPGGQHPGFPVPSHFACSHLSIDVALVTAWSPRLPSSMARGDCIRASPCPYRASSTGMLTLACYDTARVRVQTPGKAHRVGAAVCGPRLHMIKGSNVLRGMCGASVLGH</sequence>
<dbReference type="Proteomes" id="UP000005226">
    <property type="component" value="Chromosome 16"/>
</dbReference>
<organism evidence="1 2">
    <name type="scientific">Takifugu rubripes</name>
    <name type="common">Japanese pufferfish</name>
    <name type="synonym">Fugu rubripes</name>
    <dbReference type="NCBI Taxonomy" id="31033"/>
    <lineage>
        <taxon>Eukaryota</taxon>
        <taxon>Metazoa</taxon>
        <taxon>Chordata</taxon>
        <taxon>Craniata</taxon>
        <taxon>Vertebrata</taxon>
        <taxon>Euteleostomi</taxon>
        <taxon>Actinopterygii</taxon>
        <taxon>Neopterygii</taxon>
        <taxon>Teleostei</taxon>
        <taxon>Neoteleostei</taxon>
        <taxon>Acanthomorphata</taxon>
        <taxon>Eupercaria</taxon>
        <taxon>Tetraodontiformes</taxon>
        <taxon>Tetradontoidea</taxon>
        <taxon>Tetraodontidae</taxon>
        <taxon>Takifugu</taxon>
    </lineage>
</organism>
<dbReference type="AlphaFoldDB" id="A0A674MCL2"/>
<name>A0A674MCL2_TAKRU</name>
<reference evidence="1" key="2">
    <citation type="submission" date="2025-08" db="UniProtKB">
        <authorList>
            <consortium name="Ensembl"/>
        </authorList>
    </citation>
    <scope>IDENTIFICATION</scope>
</reference>
<reference evidence="1" key="3">
    <citation type="submission" date="2025-09" db="UniProtKB">
        <authorList>
            <consortium name="Ensembl"/>
        </authorList>
    </citation>
    <scope>IDENTIFICATION</scope>
</reference>
<reference evidence="1 2" key="1">
    <citation type="journal article" date="2011" name="Genome Biol. Evol.">
        <title>Integration of the genetic map and genome assembly of fugu facilitates insights into distinct features of genome evolution in teleosts and mammals.</title>
        <authorList>
            <person name="Kai W."/>
            <person name="Kikuchi K."/>
            <person name="Tohari S."/>
            <person name="Chew A.K."/>
            <person name="Tay A."/>
            <person name="Fujiwara A."/>
            <person name="Hosoya S."/>
            <person name="Suetake H."/>
            <person name="Naruse K."/>
            <person name="Brenner S."/>
            <person name="Suzuki Y."/>
            <person name="Venkatesh B."/>
        </authorList>
    </citation>
    <scope>NUCLEOTIDE SEQUENCE [LARGE SCALE GENOMIC DNA]</scope>
</reference>
<dbReference type="Ensembl" id="ENSTRUT00000065258.1">
    <property type="protein sequence ID" value="ENSTRUP00000058718.1"/>
    <property type="gene ID" value="ENSTRUG00000032832.1"/>
</dbReference>
<proteinExistence type="predicted"/>
<evidence type="ECO:0000313" key="2">
    <source>
        <dbReference type="Proteomes" id="UP000005226"/>
    </source>
</evidence>
<accession>A0A674MCL2</accession>
<dbReference type="InParanoid" id="A0A674MCL2"/>
<protein>
    <submittedName>
        <fullName evidence="1">Uncharacterized protein</fullName>
    </submittedName>
</protein>